<dbReference type="Proteomes" id="UP000593579">
    <property type="component" value="Unassembled WGS sequence"/>
</dbReference>
<gene>
    <name evidence="1" type="ORF">Gogos_021721</name>
</gene>
<dbReference type="EMBL" id="JABEZY010260831">
    <property type="protein sequence ID" value="MBA0754288.1"/>
    <property type="molecule type" value="Genomic_DNA"/>
</dbReference>
<evidence type="ECO:0000313" key="1">
    <source>
        <dbReference type="EMBL" id="MBA0754288.1"/>
    </source>
</evidence>
<keyword evidence="2" id="KW-1185">Reference proteome</keyword>
<evidence type="ECO:0000313" key="2">
    <source>
        <dbReference type="Proteomes" id="UP000593579"/>
    </source>
</evidence>
<accession>A0A7J9D112</accession>
<reference evidence="1 2" key="1">
    <citation type="journal article" date="2019" name="Genome Biol. Evol.">
        <title>Insights into the evolution of the New World diploid cottons (Gossypium, subgenus Houzingenia) based on genome sequencing.</title>
        <authorList>
            <person name="Grover C.E."/>
            <person name="Arick M.A. 2nd"/>
            <person name="Thrash A."/>
            <person name="Conover J.L."/>
            <person name="Sanders W.S."/>
            <person name="Peterson D.G."/>
            <person name="Frelichowski J.E."/>
            <person name="Scheffler J.A."/>
            <person name="Scheffler B.E."/>
            <person name="Wendel J.F."/>
        </authorList>
    </citation>
    <scope>NUCLEOTIDE SEQUENCE [LARGE SCALE GENOMIC DNA]</scope>
    <source>
        <strain evidence="1">5</strain>
        <tissue evidence="1">Leaf</tissue>
    </source>
</reference>
<sequence>MGKEISRCSSLERCSKKGIIRKPR</sequence>
<organism evidence="1 2">
    <name type="scientific">Gossypium gossypioides</name>
    <name type="common">Mexican cotton</name>
    <name type="synonym">Selera gossypioides</name>
    <dbReference type="NCBI Taxonomy" id="34282"/>
    <lineage>
        <taxon>Eukaryota</taxon>
        <taxon>Viridiplantae</taxon>
        <taxon>Streptophyta</taxon>
        <taxon>Embryophyta</taxon>
        <taxon>Tracheophyta</taxon>
        <taxon>Spermatophyta</taxon>
        <taxon>Magnoliopsida</taxon>
        <taxon>eudicotyledons</taxon>
        <taxon>Gunneridae</taxon>
        <taxon>Pentapetalae</taxon>
        <taxon>rosids</taxon>
        <taxon>malvids</taxon>
        <taxon>Malvales</taxon>
        <taxon>Malvaceae</taxon>
        <taxon>Malvoideae</taxon>
        <taxon>Gossypium</taxon>
    </lineage>
</organism>
<proteinExistence type="predicted"/>
<comment type="caution">
    <text evidence="1">The sequence shown here is derived from an EMBL/GenBank/DDBJ whole genome shotgun (WGS) entry which is preliminary data.</text>
</comment>
<protein>
    <submittedName>
        <fullName evidence="1">Uncharacterized protein</fullName>
    </submittedName>
</protein>
<dbReference type="AlphaFoldDB" id="A0A7J9D112"/>
<name>A0A7J9D112_GOSGO</name>